<evidence type="ECO:0000313" key="4">
    <source>
        <dbReference type="Proteomes" id="UP000229756"/>
    </source>
</evidence>
<dbReference type="Gene3D" id="3.40.1350.10">
    <property type="match status" value="1"/>
</dbReference>
<dbReference type="PANTHER" id="PTHR34039">
    <property type="entry name" value="UPF0102 PROTEIN YRAN"/>
    <property type="match status" value="1"/>
</dbReference>
<gene>
    <name evidence="3" type="ORF">CO058_04060</name>
</gene>
<dbReference type="AlphaFoldDB" id="A0A2M8EKT2"/>
<dbReference type="HAMAP" id="MF_00048">
    <property type="entry name" value="UPF0102"/>
    <property type="match status" value="1"/>
</dbReference>
<dbReference type="SUPFAM" id="SSF52980">
    <property type="entry name" value="Restriction endonuclease-like"/>
    <property type="match status" value="1"/>
</dbReference>
<dbReference type="PANTHER" id="PTHR34039:SF1">
    <property type="entry name" value="UPF0102 PROTEIN YRAN"/>
    <property type="match status" value="1"/>
</dbReference>
<dbReference type="InterPro" id="IPR011856">
    <property type="entry name" value="tRNA_endonuc-like_dom_sf"/>
</dbReference>
<evidence type="ECO:0000313" key="3">
    <source>
        <dbReference type="EMBL" id="PJC23310.1"/>
    </source>
</evidence>
<sequence length="118" mass="13637">MGDIGPLGESFACDFLISKSYKILYRNYSMPRWGELDIIALDKEELVFIEVKSRTNNNYGDPLDAITQYKLKALRRTINYFLTHEGREFLDRPYRIDAVSIVIDLNNKSLVAIDQVSL</sequence>
<proteinExistence type="inferred from homology"/>
<dbReference type="InterPro" id="IPR003509">
    <property type="entry name" value="UPF0102_YraN-like"/>
</dbReference>
<dbReference type="Pfam" id="PF02021">
    <property type="entry name" value="UPF0102"/>
    <property type="match status" value="1"/>
</dbReference>
<dbReference type="InterPro" id="IPR011335">
    <property type="entry name" value="Restrct_endonuc-II-like"/>
</dbReference>
<dbReference type="EMBL" id="PFSJ01000030">
    <property type="protein sequence ID" value="PJC23310.1"/>
    <property type="molecule type" value="Genomic_DNA"/>
</dbReference>
<comment type="similarity">
    <text evidence="1 2">Belongs to the UPF0102 family.</text>
</comment>
<comment type="caution">
    <text evidence="3">The sequence shown here is derived from an EMBL/GenBank/DDBJ whole genome shotgun (WGS) entry which is preliminary data.</text>
</comment>
<evidence type="ECO:0000256" key="1">
    <source>
        <dbReference type="ARBA" id="ARBA00006738"/>
    </source>
</evidence>
<accession>A0A2M8EKT2</accession>
<dbReference type="Proteomes" id="UP000229756">
    <property type="component" value="Unassembled WGS sequence"/>
</dbReference>
<evidence type="ECO:0000256" key="2">
    <source>
        <dbReference type="HAMAP-Rule" id="MF_00048"/>
    </source>
</evidence>
<reference evidence="4" key="1">
    <citation type="submission" date="2017-09" db="EMBL/GenBank/DDBJ databases">
        <title>Depth-based differentiation of microbial function through sediment-hosted aquifers and enrichment of novel symbionts in the deep terrestrial subsurface.</title>
        <authorList>
            <person name="Probst A.J."/>
            <person name="Ladd B."/>
            <person name="Jarett J.K."/>
            <person name="Geller-Mcgrath D.E."/>
            <person name="Sieber C.M.K."/>
            <person name="Emerson J.B."/>
            <person name="Anantharaman K."/>
            <person name="Thomas B.C."/>
            <person name="Malmstrom R."/>
            <person name="Stieglmeier M."/>
            <person name="Klingl A."/>
            <person name="Woyke T."/>
            <person name="Ryan C.M."/>
            <person name="Banfield J.F."/>
        </authorList>
    </citation>
    <scope>NUCLEOTIDE SEQUENCE [LARGE SCALE GENOMIC DNA]</scope>
</reference>
<protein>
    <recommendedName>
        <fullName evidence="2">UPF0102 protein CO058_04060</fullName>
    </recommendedName>
</protein>
<name>A0A2M8EKT2_UNCKA</name>
<dbReference type="CDD" id="cd20736">
    <property type="entry name" value="PoNe_Nuclease"/>
    <property type="match status" value="1"/>
</dbReference>
<dbReference type="GO" id="GO:0003676">
    <property type="term" value="F:nucleic acid binding"/>
    <property type="evidence" value="ECO:0007669"/>
    <property type="project" value="InterPro"/>
</dbReference>
<organism evidence="3 4">
    <name type="scientific">candidate division WWE3 bacterium CG_4_9_14_0_2_um_filter_35_11</name>
    <dbReference type="NCBI Taxonomy" id="1975077"/>
    <lineage>
        <taxon>Bacteria</taxon>
        <taxon>Katanobacteria</taxon>
    </lineage>
</organism>